<reference evidence="3" key="1">
    <citation type="submission" date="2024-07" db="EMBL/GenBank/DDBJ databases">
        <authorList>
            <person name="Yu S.T."/>
        </authorList>
    </citation>
    <scope>NUCLEOTIDE SEQUENCE</scope>
    <source>
        <strain evidence="3">R08</strain>
    </source>
</reference>
<dbReference type="AlphaFoldDB" id="A0AB39LZU5"/>
<organism evidence="3">
    <name type="scientific">Streptomyces sp. R08</name>
    <dbReference type="NCBI Taxonomy" id="3238624"/>
    <lineage>
        <taxon>Bacteria</taxon>
        <taxon>Bacillati</taxon>
        <taxon>Actinomycetota</taxon>
        <taxon>Actinomycetes</taxon>
        <taxon>Kitasatosporales</taxon>
        <taxon>Streptomycetaceae</taxon>
        <taxon>Streptomyces</taxon>
    </lineage>
</organism>
<dbReference type="InterPro" id="IPR058488">
    <property type="entry name" value="DUF8175"/>
</dbReference>
<dbReference type="Pfam" id="PF26526">
    <property type="entry name" value="DUF8175"/>
    <property type="match status" value="1"/>
</dbReference>
<protein>
    <recommendedName>
        <fullName evidence="2">DUF8175 domain-containing protein</fullName>
    </recommendedName>
</protein>
<gene>
    <name evidence="3" type="ORF">AB5J58_05110</name>
</gene>
<name>A0AB39LZU5_9ACTN</name>
<accession>A0AB39LZU5</accession>
<feature type="domain" description="DUF8175" evidence="2">
    <location>
        <begin position="68"/>
        <end position="254"/>
    </location>
</feature>
<dbReference type="EMBL" id="CP163431">
    <property type="protein sequence ID" value="XDP99596.1"/>
    <property type="molecule type" value="Genomic_DNA"/>
</dbReference>
<proteinExistence type="predicted"/>
<evidence type="ECO:0000259" key="2">
    <source>
        <dbReference type="Pfam" id="PF26526"/>
    </source>
</evidence>
<evidence type="ECO:0000313" key="3">
    <source>
        <dbReference type="EMBL" id="XDP99596.1"/>
    </source>
</evidence>
<feature type="region of interest" description="Disordered" evidence="1">
    <location>
        <begin position="59"/>
        <end position="96"/>
    </location>
</feature>
<dbReference type="RefSeq" id="WP_369186664.1">
    <property type="nucleotide sequence ID" value="NZ_CP163431.1"/>
</dbReference>
<evidence type="ECO:0000256" key="1">
    <source>
        <dbReference type="SAM" id="MobiDB-lite"/>
    </source>
</evidence>
<sequence length="258" mass="26773">MSGGPAGMFRRRERRAAESGPYWKQRSWQMSAGFLGIVVVVGGFVTALSGTDAAADHGTAAASAGPLSGTSALVDGRPRGCRTDDSAGGTVPTTAPRDISWRTLGVARVPVSASAGPTLIQGPLWWCFAHTPIGAVLAASVIPSQMSGSHWRTVTEEQVVAGQGREMWEFQRGTVQDIDGAAAADTSVASYVGFSVTSYTSSAATVRLLLKSDQGYAATTITLRWSGGDWKVLPDGNGALHSPVSSAQSTIGFTLWGV</sequence>
<feature type="region of interest" description="Disordered" evidence="1">
    <location>
        <begin position="1"/>
        <end position="22"/>
    </location>
</feature>
<feature type="compositionally biased region" description="Basic and acidic residues" evidence="1">
    <location>
        <begin position="76"/>
        <end position="85"/>
    </location>
</feature>